<evidence type="ECO:0000313" key="6">
    <source>
        <dbReference type="EMBL" id="KAF5385858.1"/>
    </source>
</evidence>
<dbReference type="GO" id="GO:0003729">
    <property type="term" value="F:mRNA binding"/>
    <property type="evidence" value="ECO:0007669"/>
    <property type="project" value="TreeGrafter"/>
</dbReference>
<feature type="compositionally biased region" description="Low complexity" evidence="4">
    <location>
        <begin position="136"/>
        <end position="155"/>
    </location>
</feature>
<name>A0A8H5HM26_9AGAR</name>
<evidence type="ECO:0000256" key="1">
    <source>
        <dbReference type="ARBA" id="ARBA00004496"/>
    </source>
</evidence>
<evidence type="ECO:0000259" key="5">
    <source>
        <dbReference type="SMART" id="SM00454"/>
    </source>
</evidence>
<comment type="caution">
    <text evidence="6">The sequence shown here is derived from an EMBL/GenBank/DDBJ whole genome shotgun (WGS) entry which is preliminary data.</text>
</comment>
<dbReference type="InterPro" id="IPR050897">
    <property type="entry name" value="SMAUG/VTS1_RNA-bind"/>
</dbReference>
<keyword evidence="7" id="KW-1185">Reference proteome</keyword>
<feature type="compositionally biased region" description="Polar residues" evidence="4">
    <location>
        <begin position="456"/>
        <end position="472"/>
    </location>
</feature>
<dbReference type="InterPro" id="IPR057327">
    <property type="entry name" value="Vts1_dom"/>
</dbReference>
<dbReference type="PANTHER" id="PTHR12515:SF5">
    <property type="entry name" value="PROTEIN SMAUG"/>
    <property type="match status" value="1"/>
</dbReference>
<protein>
    <recommendedName>
        <fullName evidence="5">SAM domain-containing protein</fullName>
    </recommendedName>
</protein>
<dbReference type="GO" id="GO:0000289">
    <property type="term" value="P:nuclear-transcribed mRNA poly(A) tail shortening"/>
    <property type="evidence" value="ECO:0007669"/>
    <property type="project" value="TreeGrafter"/>
</dbReference>
<dbReference type="SUPFAM" id="SSF47769">
    <property type="entry name" value="SAM/Pointed domain"/>
    <property type="match status" value="1"/>
</dbReference>
<dbReference type="SMART" id="SM00454">
    <property type="entry name" value="SAM"/>
    <property type="match status" value="1"/>
</dbReference>
<evidence type="ECO:0000256" key="3">
    <source>
        <dbReference type="ARBA" id="ARBA00022884"/>
    </source>
</evidence>
<dbReference type="Pfam" id="PF07647">
    <property type="entry name" value="SAM_2"/>
    <property type="match status" value="1"/>
</dbReference>
<dbReference type="Proteomes" id="UP000565441">
    <property type="component" value="Unassembled WGS sequence"/>
</dbReference>
<feature type="domain" description="SAM" evidence="5">
    <location>
        <begin position="335"/>
        <end position="399"/>
    </location>
</feature>
<accession>A0A8H5HM26</accession>
<keyword evidence="2" id="KW-0963">Cytoplasm</keyword>
<dbReference type="AlphaFoldDB" id="A0A8H5HM26"/>
<feature type="region of interest" description="Disordered" evidence="4">
    <location>
        <begin position="317"/>
        <end position="336"/>
    </location>
</feature>
<feature type="compositionally biased region" description="Low complexity" evidence="4">
    <location>
        <begin position="407"/>
        <end position="423"/>
    </location>
</feature>
<dbReference type="OrthoDB" id="2155283at2759"/>
<dbReference type="GO" id="GO:0000932">
    <property type="term" value="C:P-body"/>
    <property type="evidence" value="ECO:0007669"/>
    <property type="project" value="TreeGrafter"/>
</dbReference>
<evidence type="ECO:0000256" key="4">
    <source>
        <dbReference type="SAM" id="MobiDB-lite"/>
    </source>
</evidence>
<dbReference type="Pfam" id="PF25479">
    <property type="entry name" value="Vts1"/>
    <property type="match status" value="1"/>
</dbReference>
<feature type="region of interest" description="Disordered" evidence="4">
    <location>
        <begin position="401"/>
        <end position="472"/>
    </location>
</feature>
<dbReference type="InterPro" id="IPR013761">
    <property type="entry name" value="SAM/pointed_sf"/>
</dbReference>
<dbReference type="InterPro" id="IPR001660">
    <property type="entry name" value="SAM"/>
</dbReference>
<feature type="region of interest" description="Disordered" evidence="4">
    <location>
        <begin position="125"/>
        <end position="175"/>
    </location>
</feature>
<evidence type="ECO:0000313" key="7">
    <source>
        <dbReference type="Proteomes" id="UP000565441"/>
    </source>
</evidence>
<reference evidence="6 7" key="1">
    <citation type="journal article" date="2020" name="ISME J.">
        <title>Uncovering the hidden diversity of litter-decomposition mechanisms in mushroom-forming fungi.</title>
        <authorList>
            <person name="Floudas D."/>
            <person name="Bentzer J."/>
            <person name="Ahren D."/>
            <person name="Johansson T."/>
            <person name="Persson P."/>
            <person name="Tunlid A."/>
        </authorList>
    </citation>
    <scope>NUCLEOTIDE SEQUENCE [LARGE SCALE GENOMIC DNA]</scope>
    <source>
        <strain evidence="6 7">CBS 661.87</strain>
    </source>
</reference>
<evidence type="ECO:0000256" key="2">
    <source>
        <dbReference type="ARBA" id="ARBA00022490"/>
    </source>
</evidence>
<keyword evidence="3" id="KW-0694">RNA-binding</keyword>
<dbReference type="EMBL" id="JAACJP010000003">
    <property type="protein sequence ID" value="KAF5385858.1"/>
    <property type="molecule type" value="Genomic_DNA"/>
</dbReference>
<proteinExistence type="predicted"/>
<sequence length="472" mass="49974">MSTSVEIPKAAPTSAAELAPASLPNGGQGANSSTLQGLDLWLENFRKYEATLQEVIKASGETKFKAELSTIEQWFKVLPDAERTAAVYTLMLHSNQEQIRFFISVLQQMIRPEVVKPDAPVVDEAVKPKSGRSVRPPSLNLPLLGSPTTPTTATSKEPAPFEQATESEQQDRPADSLKLNTASLFENNNQAVEGEGKYAESANASGVAGLPGLGALSPFHLNMLANAGLSTEAQLLAVQLIMSGVVQPVGTAPTSQRQAQAKKPSHLGDAKSWRTPTSAKYPGSALRSSGLRASALKSAGLKSASLQSAGLQSAGLKSSGLDSASSMATPREEDFDPEMLNDIPAWLRSLRLHKYTSCFDGLTWQEMVVLDDATLEAKGVAALGARRRLLRTFEHARKRMGLEGLDSATPTTSSVFPSTPFASNGEMNEPLPHSAAPPSKLSITSPAFVPSFERGPQSTGPTVSVTVASPST</sequence>
<dbReference type="PANTHER" id="PTHR12515">
    <property type="entry name" value="STERILE ALPHA MOTIF DOMAIN CONTAINING PROTEIN 4-RELATED"/>
    <property type="match status" value="1"/>
</dbReference>
<organism evidence="6 7">
    <name type="scientific">Tricholomella constricta</name>
    <dbReference type="NCBI Taxonomy" id="117010"/>
    <lineage>
        <taxon>Eukaryota</taxon>
        <taxon>Fungi</taxon>
        <taxon>Dikarya</taxon>
        <taxon>Basidiomycota</taxon>
        <taxon>Agaricomycotina</taxon>
        <taxon>Agaricomycetes</taxon>
        <taxon>Agaricomycetidae</taxon>
        <taxon>Agaricales</taxon>
        <taxon>Tricholomatineae</taxon>
        <taxon>Lyophyllaceae</taxon>
        <taxon>Tricholomella</taxon>
    </lineage>
</organism>
<gene>
    <name evidence="6" type="ORF">D9615_002352</name>
</gene>
<feature type="region of interest" description="Disordered" evidence="4">
    <location>
        <begin position="252"/>
        <end position="285"/>
    </location>
</feature>
<comment type="subcellular location">
    <subcellularLocation>
        <location evidence="1">Cytoplasm</location>
    </subcellularLocation>
</comment>
<dbReference type="Gene3D" id="1.10.150.50">
    <property type="entry name" value="Transcription Factor, Ets-1"/>
    <property type="match status" value="1"/>
</dbReference>